<comment type="similarity">
    <text evidence="2">Belongs to the hook family.</text>
</comment>
<feature type="coiled-coil region" evidence="7">
    <location>
        <begin position="168"/>
        <end position="265"/>
    </location>
</feature>
<evidence type="ECO:0000256" key="7">
    <source>
        <dbReference type="SAM" id="Coils"/>
    </source>
</evidence>
<feature type="coiled-coil region" evidence="7">
    <location>
        <begin position="515"/>
        <end position="716"/>
    </location>
</feature>
<evidence type="ECO:0000313" key="10">
    <source>
        <dbReference type="Proteomes" id="UP000187209"/>
    </source>
</evidence>
<dbReference type="PROSITE" id="PS50021">
    <property type="entry name" value="CH"/>
    <property type="match status" value="1"/>
</dbReference>
<dbReference type="InterPro" id="IPR043936">
    <property type="entry name" value="HOOK_N"/>
</dbReference>
<organism evidence="9 10">
    <name type="scientific">Stentor coeruleus</name>
    <dbReference type="NCBI Taxonomy" id="5963"/>
    <lineage>
        <taxon>Eukaryota</taxon>
        <taxon>Sar</taxon>
        <taxon>Alveolata</taxon>
        <taxon>Ciliophora</taxon>
        <taxon>Postciliodesmatophora</taxon>
        <taxon>Heterotrichea</taxon>
        <taxon>Heterotrichida</taxon>
        <taxon>Stentoridae</taxon>
        <taxon>Stentor</taxon>
    </lineage>
</organism>
<sequence>MAELERSLVAWINSNNLRYKCKQLSDLSDGVLLLEFMNQIHAEIFNISGVPREVRDNFALKLGNLNKLKKGLEKYFSEVLRIPHTNLVEHIETSAIARSGDKANMLYLLELVMGAVLNCPVKDAYISRILSLDERSQTELMVFIQKILKKIEKNPTYEEEPAEHRVDIQQLRQENRSLSLQNEELENSLKEIAVQQESLLNDRDALKKQLKDLEDEIDKKSAKKFPGDMNLTQLEMQVSQKDNIIQELRAQISELKKQNSTEVSTLRDDLDVANEKIMQLGKIESTLEMYKKRLEDNNVLKKKIQDLEKDNKNFKDKLYQYEQDIAEVESLKQTMNYFKEQHTKEKERVAELTYKLDEKEKDMKSINKYKDDLLQKKTFLENKAREMQYEIESLKYRQDSGRGDEEFSLQKNIIAEYEDQIARLEQDNRKLRSQAGSENIINEINAQLDRVLIEKKNAEEKANNEKRENLETKRDLETLKKEYNTFKEDSNNKISELTSDLNISTENTGKLQKRISELEKDKTSLEHVLDDNERLKKERESHLNDMKILFKEKDEVQQKVMEGKEEIHKLMNKITLGEAMLKTVELEKEKLENKLKEALESERLATSELHILKNKTEMTESSVDKIKYLELERDIMKLTSENSSLKLNLREKDDLLSQVNVDRTKKETELHELLKRNEEEQRKKHDQEIENMRQELASKNSEITCLQKNREELQISWNKEMKLMSIVVHEVGMEIMRANRTLKDDKSWLNIKKSNKN</sequence>
<dbReference type="AlphaFoldDB" id="A0A1R2ANE9"/>
<dbReference type="PANTHER" id="PTHR18947">
    <property type="entry name" value="HOOK PROTEINS"/>
    <property type="match status" value="1"/>
</dbReference>
<dbReference type="InterPro" id="IPR008636">
    <property type="entry name" value="Hook_C"/>
</dbReference>
<reference evidence="9 10" key="1">
    <citation type="submission" date="2016-11" db="EMBL/GenBank/DDBJ databases">
        <title>The macronuclear genome of Stentor coeruleus: a giant cell with tiny introns.</title>
        <authorList>
            <person name="Slabodnick M."/>
            <person name="Ruby J.G."/>
            <person name="Reiff S.B."/>
            <person name="Swart E.C."/>
            <person name="Gosai S."/>
            <person name="Prabakaran S."/>
            <person name="Witkowska E."/>
            <person name="Larue G.E."/>
            <person name="Fisher S."/>
            <person name="Freeman R.M."/>
            <person name="Gunawardena J."/>
            <person name="Chu W."/>
            <person name="Stover N.A."/>
            <person name="Gregory B.D."/>
            <person name="Nowacki M."/>
            <person name="Derisi J."/>
            <person name="Roy S.W."/>
            <person name="Marshall W.F."/>
            <person name="Sood P."/>
        </authorList>
    </citation>
    <scope>NUCLEOTIDE SEQUENCE [LARGE SCALE GENOMIC DNA]</scope>
    <source>
        <strain evidence="9">WM001</strain>
    </source>
</reference>
<dbReference type="InterPro" id="IPR001715">
    <property type="entry name" value="CH_dom"/>
</dbReference>
<keyword evidence="10" id="KW-1185">Reference proteome</keyword>
<dbReference type="GO" id="GO:0005737">
    <property type="term" value="C:cytoplasm"/>
    <property type="evidence" value="ECO:0007669"/>
    <property type="project" value="TreeGrafter"/>
</dbReference>
<evidence type="ECO:0000256" key="4">
    <source>
        <dbReference type="ARBA" id="ARBA00022701"/>
    </source>
</evidence>
<evidence type="ECO:0000256" key="6">
    <source>
        <dbReference type="ARBA" id="ARBA00023212"/>
    </source>
</evidence>
<keyword evidence="3" id="KW-0963">Cytoplasm</keyword>
<dbReference type="GO" id="GO:0005874">
    <property type="term" value="C:microtubule"/>
    <property type="evidence" value="ECO:0007669"/>
    <property type="project" value="UniProtKB-KW"/>
</dbReference>
<dbReference type="OrthoDB" id="49395at2759"/>
<keyword evidence="4" id="KW-0493">Microtubule</keyword>
<keyword evidence="5 7" id="KW-0175">Coiled coil</keyword>
<dbReference type="GO" id="GO:0008017">
    <property type="term" value="F:microtubule binding"/>
    <property type="evidence" value="ECO:0007669"/>
    <property type="project" value="InterPro"/>
</dbReference>
<protein>
    <recommendedName>
        <fullName evidence="8">Calponin-homology (CH) domain-containing protein</fullName>
    </recommendedName>
</protein>
<name>A0A1R2ANE9_9CILI</name>
<evidence type="ECO:0000256" key="3">
    <source>
        <dbReference type="ARBA" id="ARBA00022490"/>
    </source>
</evidence>
<gene>
    <name evidence="9" type="ORF">SteCoe_37226</name>
</gene>
<dbReference type="GO" id="GO:0031122">
    <property type="term" value="P:cytoplasmic microtubule organization"/>
    <property type="evidence" value="ECO:0007669"/>
    <property type="project" value="InterPro"/>
</dbReference>
<dbReference type="CDD" id="cd22211">
    <property type="entry name" value="HkD_SF"/>
    <property type="match status" value="1"/>
</dbReference>
<accession>A0A1R2ANE9</accession>
<evidence type="ECO:0000256" key="1">
    <source>
        <dbReference type="ARBA" id="ARBA00004245"/>
    </source>
</evidence>
<evidence type="ECO:0000256" key="5">
    <source>
        <dbReference type="ARBA" id="ARBA00023054"/>
    </source>
</evidence>
<dbReference type="SUPFAM" id="SSF116907">
    <property type="entry name" value="Hook domain"/>
    <property type="match status" value="1"/>
</dbReference>
<evidence type="ECO:0000259" key="8">
    <source>
        <dbReference type="PROSITE" id="PS50021"/>
    </source>
</evidence>
<dbReference type="Gene3D" id="1.10.418.10">
    <property type="entry name" value="Calponin-like domain"/>
    <property type="match status" value="1"/>
</dbReference>
<dbReference type="GO" id="GO:0051959">
    <property type="term" value="F:dynein light intermediate chain binding"/>
    <property type="evidence" value="ECO:0007669"/>
    <property type="project" value="TreeGrafter"/>
</dbReference>
<dbReference type="InterPro" id="IPR036872">
    <property type="entry name" value="CH_dom_sf"/>
</dbReference>
<evidence type="ECO:0000256" key="2">
    <source>
        <dbReference type="ARBA" id="ARBA00006946"/>
    </source>
</evidence>
<dbReference type="EMBL" id="MPUH01001833">
    <property type="protein sequence ID" value="OMJ66063.1"/>
    <property type="molecule type" value="Genomic_DNA"/>
</dbReference>
<dbReference type="Pfam" id="PF05622">
    <property type="entry name" value="HOOK"/>
    <property type="match status" value="1"/>
</dbReference>
<dbReference type="GO" id="GO:0005815">
    <property type="term" value="C:microtubule organizing center"/>
    <property type="evidence" value="ECO:0007669"/>
    <property type="project" value="TreeGrafter"/>
</dbReference>
<proteinExistence type="inferred from homology"/>
<feature type="coiled-coil region" evidence="7">
    <location>
        <begin position="290"/>
        <end position="489"/>
    </location>
</feature>
<dbReference type="Pfam" id="PF19047">
    <property type="entry name" value="HOOK_N"/>
    <property type="match status" value="1"/>
</dbReference>
<evidence type="ECO:0000313" key="9">
    <source>
        <dbReference type="EMBL" id="OMJ66063.1"/>
    </source>
</evidence>
<dbReference type="PANTHER" id="PTHR18947:SF28">
    <property type="entry name" value="GIRDIN, ISOFORM A"/>
    <property type="match status" value="1"/>
</dbReference>
<dbReference type="GO" id="GO:0030705">
    <property type="term" value="P:cytoskeleton-dependent intracellular transport"/>
    <property type="evidence" value="ECO:0007669"/>
    <property type="project" value="InterPro"/>
</dbReference>
<feature type="domain" description="Calponin-homology (CH)" evidence="8">
    <location>
        <begin position="2"/>
        <end position="116"/>
    </location>
</feature>
<keyword evidence="6" id="KW-0206">Cytoskeleton</keyword>
<comment type="caution">
    <text evidence="9">The sequence shown here is derived from an EMBL/GenBank/DDBJ whole genome shotgun (WGS) entry which is preliminary data.</text>
</comment>
<comment type="subcellular location">
    <subcellularLocation>
        <location evidence="1">Cytoplasm</location>
        <location evidence="1">Cytoskeleton</location>
    </subcellularLocation>
</comment>
<dbReference type="Proteomes" id="UP000187209">
    <property type="component" value="Unassembled WGS sequence"/>
</dbReference>